<dbReference type="InterPro" id="IPR003779">
    <property type="entry name" value="CMD-like"/>
</dbReference>
<feature type="domain" description="Carboxymuconolactone decarboxylase-like" evidence="1">
    <location>
        <begin position="16"/>
        <end position="99"/>
    </location>
</feature>
<dbReference type="Gene3D" id="1.20.1290.10">
    <property type="entry name" value="AhpD-like"/>
    <property type="match status" value="1"/>
</dbReference>
<dbReference type="RefSeq" id="WP_045276582.1">
    <property type="nucleotide sequence ID" value="NZ_BAAAUP010000003.1"/>
</dbReference>
<comment type="caution">
    <text evidence="2">The sequence shown here is derived from an EMBL/GenBank/DDBJ whole genome shotgun (WGS) entry which is preliminary data.</text>
</comment>
<dbReference type="EMBL" id="JYIZ01000055">
    <property type="protein sequence ID" value="KJL38398.1"/>
    <property type="molecule type" value="Genomic_DNA"/>
</dbReference>
<protein>
    <submittedName>
        <fullName evidence="2">Carboxymuconolactone decarboxylase family protein</fullName>
    </submittedName>
</protein>
<dbReference type="AlphaFoldDB" id="A0A0M2GWV6"/>
<proteinExistence type="predicted"/>
<accession>A0A0M2GWV6</accession>
<dbReference type="InterPro" id="IPR029032">
    <property type="entry name" value="AhpD-like"/>
</dbReference>
<sequence length="108" mass="11711">MPEPTPAQRAIGDFAPKLVELTDDVLFGDIWKRPGLAPRDRSLITVATLIANGSTEQLVGHLRIAQENGLTQDELIEAIIHLAFYAGWPRAMSAVTVAKKVFSDTADA</sequence>
<keyword evidence="3" id="KW-1185">Reference proteome</keyword>
<evidence type="ECO:0000259" key="1">
    <source>
        <dbReference type="Pfam" id="PF02627"/>
    </source>
</evidence>
<dbReference type="InterPro" id="IPR052512">
    <property type="entry name" value="4CMD/NDH-1_regulator"/>
</dbReference>
<reference evidence="2 3" key="1">
    <citation type="submission" date="2015-02" db="EMBL/GenBank/DDBJ databases">
        <title>Draft genome sequences of ten Microbacterium spp. with emphasis on heavy metal contaminated environments.</title>
        <authorList>
            <person name="Corretto E."/>
        </authorList>
    </citation>
    <scope>NUCLEOTIDE SEQUENCE [LARGE SCALE GENOMIC DNA]</scope>
    <source>
        <strain evidence="2 3">DSM 12510</strain>
    </source>
</reference>
<dbReference type="PANTHER" id="PTHR33570">
    <property type="entry name" value="4-CARBOXYMUCONOLACTONE DECARBOXYLASE FAMILY PROTEIN"/>
    <property type="match status" value="1"/>
</dbReference>
<dbReference type="OrthoDB" id="9802489at2"/>
<name>A0A0M2GWV6_9MICO</name>
<dbReference type="Proteomes" id="UP000033956">
    <property type="component" value="Unassembled WGS sequence"/>
</dbReference>
<dbReference type="PANTHER" id="PTHR33570:SF9">
    <property type="entry name" value="BLL4600 PROTEIN"/>
    <property type="match status" value="1"/>
</dbReference>
<organism evidence="2 3">
    <name type="scientific">Microbacterium terrae</name>
    <dbReference type="NCBI Taxonomy" id="69369"/>
    <lineage>
        <taxon>Bacteria</taxon>
        <taxon>Bacillati</taxon>
        <taxon>Actinomycetota</taxon>
        <taxon>Actinomycetes</taxon>
        <taxon>Micrococcales</taxon>
        <taxon>Microbacteriaceae</taxon>
        <taxon>Microbacterium</taxon>
    </lineage>
</organism>
<dbReference type="STRING" id="92835.RS81_02669"/>
<dbReference type="SUPFAM" id="SSF69118">
    <property type="entry name" value="AhpD-like"/>
    <property type="match status" value="1"/>
</dbReference>
<dbReference type="Pfam" id="PF02627">
    <property type="entry name" value="CMD"/>
    <property type="match status" value="1"/>
</dbReference>
<gene>
    <name evidence="2" type="ORF">RS81_02669</name>
</gene>
<dbReference type="PATRIC" id="fig|92835.4.peg.2706"/>
<evidence type="ECO:0000313" key="2">
    <source>
        <dbReference type="EMBL" id="KJL38398.1"/>
    </source>
</evidence>
<dbReference type="GO" id="GO:0051920">
    <property type="term" value="F:peroxiredoxin activity"/>
    <property type="evidence" value="ECO:0007669"/>
    <property type="project" value="InterPro"/>
</dbReference>
<evidence type="ECO:0000313" key="3">
    <source>
        <dbReference type="Proteomes" id="UP000033956"/>
    </source>
</evidence>